<organism evidence="2">
    <name type="scientific">viral metagenome</name>
    <dbReference type="NCBI Taxonomy" id="1070528"/>
    <lineage>
        <taxon>unclassified sequences</taxon>
        <taxon>metagenomes</taxon>
        <taxon>organismal metagenomes</taxon>
    </lineage>
</organism>
<proteinExistence type="predicted"/>
<feature type="region of interest" description="Disordered" evidence="1">
    <location>
        <begin position="39"/>
        <end position="104"/>
    </location>
</feature>
<sequence length="186" mass="19283">MDKQKGGASASYTFGSSAVAPGAPYATEVIAKPACLSADPPGMLTSYTPPNNGGLPGFKGGARRRKRAMKQSKRTSRSKRRGLRTRRARGGGWSMSGAPLDGPNVLRDVVPTGCRGAHYQNGGAPGGSASPFYTAQTAGYGFTPSSWQGASGAPVNIQVPYNPNGLNPACIKTGGGKRKKRGTKRR</sequence>
<feature type="compositionally biased region" description="Basic residues" evidence="1">
    <location>
        <begin position="175"/>
        <end position="186"/>
    </location>
</feature>
<reference evidence="2" key="1">
    <citation type="journal article" date="2020" name="Nature">
        <title>Giant virus diversity and host interactions through global metagenomics.</title>
        <authorList>
            <person name="Schulz F."/>
            <person name="Roux S."/>
            <person name="Paez-Espino D."/>
            <person name="Jungbluth S."/>
            <person name="Walsh D.A."/>
            <person name="Denef V.J."/>
            <person name="McMahon K.D."/>
            <person name="Konstantinidis K.T."/>
            <person name="Eloe-Fadrosh E.A."/>
            <person name="Kyrpides N.C."/>
            <person name="Woyke T."/>
        </authorList>
    </citation>
    <scope>NUCLEOTIDE SEQUENCE</scope>
    <source>
        <strain evidence="2">GVMAG-M-3300023174-137</strain>
    </source>
</reference>
<protein>
    <submittedName>
        <fullName evidence="2">Uncharacterized protein</fullName>
    </submittedName>
</protein>
<dbReference type="AlphaFoldDB" id="A0A6C0DF73"/>
<feature type="region of interest" description="Disordered" evidence="1">
    <location>
        <begin position="143"/>
        <end position="186"/>
    </location>
</feature>
<evidence type="ECO:0000256" key="1">
    <source>
        <dbReference type="SAM" id="MobiDB-lite"/>
    </source>
</evidence>
<feature type="region of interest" description="Disordered" evidence="1">
    <location>
        <begin position="1"/>
        <end position="20"/>
    </location>
</feature>
<accession>A0A6C0DF73</accession>
<dbReference type="EMBL" id="MN739580">
    <property type="protein sequence ID" value="QHT14225.1"/>
    <property type="molecule type" value="Genomic_DNA"/>
</dbReference>
<feature type="compositionally biased region" description="Basic residues" evidence="1">
    <location>
        <begin position="61"/>
        <end position="89"/>
    </location>
</feature>
<evidence type="ECO:0000313" key="2">
    <source>
        <dbReference type="EMBL" id="QHT14225.1"/>
    </source>
</evidence>
<name>A0A6C0DF73_9ZZZZ</name>